<evidence type="ECO:0000313" key="1">
    <source>
        <dbReference type="EMBL" id="KAI3364942.1"/>
    </source>
</evidence>
<dbReference type="EMBL" id="CM041542">
    <property type="protein sequence ID" value="KAI3364942.1"/>
    <property type="molecule type" value="Genomic_DNA"/>
</dbReference>
<protein>
    <submittedName>
        <fullName evidence="1">Uncharacterized protein</fullName>
    </submittedName>
</protein>
<name>A0ACB8WCC1_9TELE</name>
<keyword evidence="2" id="KW-1185">Reference proteome</keyword>
<sequence length="170" mass="19062">MTGEDMAGKTVEDYSSSAERPHKKNYPNERNPNRDDWSQRLDQPKKFTTNLQTEQKHTFVSGAAESPNLNVEAEFFKKAADSRENRERHEVQSREETRNQRNVIRHGRLCGSFNSPSPPPLSFLSSFLPSSPPSLAASMYRPTAAHRDVSNPLLMNLVNGPPAGLFGSVH</sequence>
<gene>
    <name evidence="1" type="ORF">L3Q82_000944</name>
</gene>
<dbReference type="Proteomes" id="UP000831701">
    <property type="component" value="Chromosome 12"/>
</dbReference>
<evidence type="ECO:0000313" key="2">
    <source>
        <dbReference type="Proteomes" id="UP000831701"/>
    </source>
</evidence>
<organism evidence="1 2">
    <name type="scientific">Scortum barcoo</name>
    <name type="common">barcoo grunter</name>
    <dbReference type="NCBI Taxonomy" id="214431"/>
    <lineage>
        <taxon>Eukaryota</taxon>
        <taxon>Metazoa</taxon>
        <taxon>Chordata</taxon>
        <taxon>Craniata</taxon>
        <taxon>Vertebrata</taxon>
        <taxon>Euteleostomi</taxon>
        <taxon>Actinopterygii</taxon>
        <taxon>Neopterygii</taxon>
        <taxon>Teleostei</taxon>
        <taxon>Neoteleostei</taxon>
        <taxon>Acanthomorphata</taxon>
        <taxon>Eupercaria</taxon>
        <taxon>Centrarchiformes</taxon>
        <taxon>Terapontoidei</taxon>
        <taxon>Terapontidae</taxon>
        <taxon>Scortum</taxon>
    </lineage>
</organism>
<proteinExistence type="predicted"/>
<comment type="caution">
    <text evidence="1">The sequence shown here is derived from an EMBL/GenBank/DDBJ whole genome shotgun (WGS) entry which is preliminary data.</text>
</comment>
<accession>A0ACB8WCC1</accession>
<reference evidence="1" key="1">
    <citation type="submission" date="2022-04" db="EMBL/GenBank/DDBJ databases">
        <title>Jade perch genome.</title>
        <authorList>
            <person name="Chao B."/>
        </authorList>
    </citation>
    <scope>NUCLEOTIDE SEQUENCE</scope>
    <source>
        <strain evidence="1">CB-2022</strain>
    </source>
</reference>